<reference evidence="2 3" key="1">
    <citation type="journal article" date="2024" name="Insects">
        <title>An Improved Chromosome-Level Genome Assembly of the Firefly Pyrocoelia pectoralis.</title>
        <authorList>
            <person name="Fu X."/>
            <person name="Meyer-Rochow V.B."/>
            <person name="Ballantyne L."/>
            <person name="Zhu X."/>
        </authorList>
    </citation>
    <scope>NUCLEOTIDE SEQUENCE [LARGE SCALE GENOMIC DNA]</scope>
    <source>
        <strain evidence="2">XCY_ONT2</strain>
    </source>
</reference>
<evidence type="ECO:0000313" key="2">
    <source>
        <dbReference type="EMBL" id="KAK5638331.1"/>
    </source>
</evidence>
<evidence type="ECO:0000313" key="3">
    <source>
        <dbReference type="Proteomes" id="UP001329430"/>
    </source>
</evidence>
<keyword evidence="1" id="KW-0732">Signal</keyword>
<evidence type="ECO:0008006" key="4">
    <source>
        <dbReference type="Google" id="ProtNLM"/>
    </source>
</evidence>
<proteinExistence type="predicted"/>
<comment type="caution">
    <text evidence="2">The sequence shown here is derived from an EMBL/GenBank/DDBJ whole genome shotgun (WGS) entry which is preliminary data.</text>
</comment>
<organism evidence="2 3">
    <name type="scientific">Pyrocoelia pectoralis</name>
    <dbReference type="NCBI Taxonomy" id="417401"/>
    <lineage>
        <taxon>Eukaryota</taxon>
        <taxon>Metazoa</taxon>
        <taxon>Ecdysozoa</taxon>
        <taxon>Arthropoda</taxon>
        <taxon>Hexapoda</taxon>
        <taxon>Insecta</taxon>
        <taxon>Pterygota</taxon>
        <taxon>Neoptera</taxon>
        <taxon>Endopterygota</taxon>
        <taxon>Coleoptera</taxon>
        <taxon>Polyphaga</taxon>
        <taxon>Elateriformia</taxon>
        <taxon>Elateroidea</taxon>
        <taxon>Lampyridae</taxon>
        <taxon>Lampyrinae</taxon>
        <taxon>Pyrocoelia</taxon>
    </lineage>
</organism>
<dbReference type="AlphaFoldDB" id="A0AAN7ZF36"/>
<dbReference type="InterPro" id="IPR012674">
    <property type="entry name" value="Calycin"/>
</dbReference>
<evidence type="ECO:0000256" key="1">
    <source>
        <dbReference type="SAM" id="SignalP"/>
    </source>
</evidence>
<dbReference type="Gene3D" id="2.40.128.20">
    <property type="match status" value="1"/>
</dbReference>
<feature type="chain" id="PRO_5042974107" description="Lipocalin/cytosolic fatty-acid binding domain-containing protein" evidence="1">
    <location>
        <begin position="16"/>
        <end position="179"/>
    </location>
</feature>
<dbReference type="Proteomes" id="UP001329430">
    <property type="component" value="Chromosome 10"/>
</dbReference>
<dbReference type="EMBL" id="JAVRBK010000010">
    <property type="protein sequence ID" value="KAK5638331.1"/>
    <property type="molecule type" value="Genomic_DNA"/>
</dbReference>
<gene>
    <name evidence="2" type="ORF">RI129_012626</name>
</gene>
<keyword evidence="3" id="KW-1185">Reference proteome</keyword>
<accession>A0AAN7ZF36</accession>
<sequence>MFAYILLITIAMAHATSPPKIDPPSPGATHCPNDKSLDGLDMKKMLGEWHVVEVSMSPFLGLGPIQVKPISGQTITFTEDSGVHHLSYSVGRGSQKYKIVPEGHEINSNLGNEMKVAVAVTDYEHVALIVTCEQMFTISRVARVLLRTNFEDNQKYIDQAHEKLSEYGFDVKNMGKVDF</sequence>
<name>A0AAN7ZF36_9COLE</name>
<protein>
    <recommendedName>
        <fullName evidence="4">Lipocalin/cytosolic fatty-acid binding domain-containing protein</fullName>
    </recommendedName>
</protein>
<dbReference type="SUPFAM" id="SSF50814">
    <property type="entry name" value="Lipocalins"/>
    <property type="match status" value="1"/>
</dbReference>
<feature type="signal peptide" evidence="1">
    <location>
        <begin position="1"/>
        <end position="15"/>
    </location>
</feature>